<dbReference type="Proteomes" id="UP000323317">
    <property type="component" value="Unassembled WGS sequence"/>
</dbReference>
<accession>A0A5D4K7T2</accession>
<evidence type="ECO:0008006" key="3">
    <source>
        <dbReference type="Google" id="ProtNLM"/>
    </source>
</evidence>
<evidence type="ECO:0000313" key="1">
    <source>
        <dbReference type="EMBL" id="TYR73421.1"/>
    </source>
</evidence>
<sequence length="156" mass="18081">MLCFPVNKKDVITKSTIALLPAFHEIYQTELVMESGEKILSSKSVKQLLEEACLVRGSSYDGRIKSVRSELNYHRKTPLMICQHDHIFAFPIMSPSRYTCIWLFTHHIHNFVHENGKTAVTFKNGLELEVPCSMAILIRQREKTLTAMYHFMLPKR</sequence>
<dbReference type="Pfam" id="PF06338">
    <property type="entry name" value="ComK"/>
    <property type="match status" value="1"/>
</dbReference>
<name>A0A5D4K7T2_9BACI</name>
<protein>
    <recommendedName>
        <fullName evidence="3">Competence protein</fullName>
    </recommendedName>
</protein>
<comment type="caution">
    <text evidence="1">The sequence shown here is derived from an EMBL/GenBank/DDBJ whole genome shotgun (WGS) entry which is preliminary data.</text>
</comment>
<dbReference type="GO" id="GO:0030420">
    <property type="term" value="P:establishment of competence for transformation"/>
    <property type="evidence" value="ECO:0007669"/>
    <property type="project" value="InterPro"/>
</dbReference>
<reference evidence="1 2" key="1">
    <citation type="submission" date="2019-08" db="EMBL/GenBank/DDBJ databases">
        <title>Bacillus genomes from the desert of Cuatro Cienegas, Coahuila.</title>
        <authorList>
            <person name="Olmedo-Alvarez G."/>
        </authorList>
    </citation>
    <scope>NUCLEOTIDE SEQUENCE [LARGE SCALE GENOMIC DNA]</scope>
    <source>
        <strain evidence="1 2">CH40_1T</strain>
    </source>
</reference>
<organism evidence="1 2">
    <name type="scientific">Rossellomorea vietnamensis</name>
    <dbReference type="NCBI Taxonomy" id="218284"/>
    <lineage>
        <taxon>Bacteria</taxon>
        <taxon>Bacillati</taxon>
        <taxon>Bacillota</taxon>
        <taxon>Bacilli</taxon>
        <taxon>Bacillales</taxon>
        <taxon>Bacillaceae</taxon>
        <taxon>Rossellomorea</taxon>
    </lineage>
</organism>
<gene>
    <name evidence="1" type="ORF">FZC79_18430</name>
</gene>
<dbReference type="EMBL" id="VTEH01000018">
    <property type="protein sequence ID" value="TYR73421.1"/>
    <property type="molecule type" value="Genomic_DNA"/>
</dbReference>
<evidence type="ECO:0000313" key="2">
    <source>
        <dbReference type="Proteomes" id="UP000323317"/>
    </source>
</evidence>
<proteinExistence type="predicted"/>
<dbReference type="InterPro" id="IPR010461">
    <property type="entry name" value="ComK"/>
</dbReference>
<dbReference type="AlphaFoldDB" id="A0A5D4K7T2"/>